<feature type="domain" description="G-patch" evidence="3">
    <location>
        <begin position="339"/>
        <end position="385"/>
    </location>
</feature>
<proteinExistence type="inferred from homology"/>
<feature type="compositionally biased region" description="Acidic residues" evidence="2">
    <location>
        <begin position="403"/>
        <end position="412"/>
    </location>
</feature>
<evidence type="ECO:0000259" key="3">
    <source>
        <dbReference type="PROSITE" id="PS50174"/>
    </source>
</evidence>
<dbReference type="InterPro" id="IPR022783">
    <property type="entry name" value="GCFC_dom"/>
</dbReference>
<dbReference type="GO" id="GO:0003676">
    <property type="term" value="F:nucleic acid binding"/>
    <property type="evidence" value="ECO:0007669"/>
    <property type="project" value="InterPro"/>
</dbReference>
<dbReference type="InterPro" id="IPR045211">
    <property type="entry name" value="TFP11/STIP/Ntr1"/>
</dbReference>
<evidence type="ECO:0000313" key="5">
    <source>
        <dbReference type="Proteomes" id="UP000807716"/>
    </source>
</evidence>
<dbReference type="InterPro" id="IPR000467">
    <property type="entry name" value="G_patch_dom"/>
</dbReference>
<dbReference type="SMART" id="SM00443">
    <property type="entry name" value="G_patch"/>
    <property type="match status" value="1"/>
</dbReference>
<reference evidence="4" key="1">
    <citation type="journal article" date="2020" name="Fungal Divers.">
        <title>Resolving the Mortierellaceae phylogeny through synthesis of multi-gene phylogenetics and phylogenomics.</title>
        <authorList>
            <person name="Vandepol N."/>
            <person name="Liber J."/>
            <person name="Desiro A."/>
            <person name="Na H."/>
            <person name="Kennedy M."/>
            <person name="Barry K."/>
            <person name="Grigoriev I.V."/>
            <person name="Miller A.N."/>
            <person name="O'Donnell K."/>
            <person name="Stajich J.E."/>
            <person name="Bonito G."/>
        </authorList>
    </citation>
    <scope>NUCLEOTIDE SEQUENCE</scope>
    <source>
        <strain evidence="4">BC1065</strain>
    </source>
</reference>
<dbReference type="EMBL" id="JAAAJB010000370">
    <property type="protein sequence ID" value="KAG0257237.1"/>
    <property type="molecule type" value="Genomic_DNA"/>
</dbReference>
<protein>
    <recommendedName>
        <fullName evidence="3">G-patch domain-containing protein</fullName>
    </recommendedName>
</protein>
<name>A0A9P6Q155_9FUNG</name>
<evidence type="ECO:0000256" key="2">
    <source>
        <dbReference type="SAM" id="MobiDB-lite"/>
    </source>
</evidence>
<sequence length="1103" mass="122268">MGRRKNDNYDQGTFSSDDDDSYRERLRHEMEDEASLFQDPNKRRRGMTKEQAIYGYDWDSDDDSNNNRAQRPRRSGVKTDISHFVSASSKPPSSKEQDEEDSDHAGHGSESSADEKDNNAEEDDDQSMRSDSGSDRSMSSNEDQNDEDDEDAEARREREAAFKAARQREREENDAWEDSHGGLNMMSSSMGMRPGLGNGQPTMETTPAPSATTTTATPTATSAKDPQPPTSNKSMAETFRKSLGLSAGSSSPTTTSPSTSSQRSRSRANNSLGAFMNRNNISRSNEPSPSPGPSSPRPSSPALHSKPSKDGEHGEQQQPTIAAKAIKVSRDFGAFSKQGSGIGLKLLKQMGWKEGYGLGAGGSGIVEPIQSKLRPTKMGLGFNGFREKSAQDRAEEKRRGYAESEEDEDEGEGASKRGKSKKGEKKAQRDEAEAALPKADGWKRKPGREGKRKGPRIEYKTAEEIQREIESSDQPMTAATAPTQKILDMTGKQVRELTSASQISSLHGSMIEGERFPELRYNLDLMASLSTTDLEQVARRQKEDHARAQVLECESQMAQDRIAKDVLEMDKLVKAMTISDQCITIAEDLRQSSTNTTGTTAVDITEEQLVAAFREPFDLLAGLYFEEYQRYSLDQVVVAVLQESVKALFAHWDVLKNPRLGSTLFGQWKKLLKQSKVVYANSMAGMETDDYDYPSPRHGRGGGGYGGPERMTAYESLLYQTWLPKVRSAINNEWQPRDCDPMVELLEAWAPPVLPKFLQDNVITQLILPKLRQEVATWSPRDPLLIHTWIHPWLPILGEVRMEQELFGDIRRKFAAGLTSWQVLDPSALQALAPWRGVWDPTDMELLLLKSVLPKLIEGLQAFEINPRAQKLDVLRAVLPWHTFFPSTTFSALLQNEFFPRWHHVLYLWLTHPSTTDLDQVSQWYLWWKDLFPPALLHDTGVTAGFRKGLDMINQLMAGLKVMPPAEPQRISYGPGSSGGDKQGPSATSKSRQHQQDTLGRLQANKHLVAASSISFKDLVQDYAAQNSLLLVLTSKMHEGTGRPLYRLGGNSTGTSGGVLVHLTDEVAFIKSEEAGGAWVPISIEDLMVLAGGKGKAAAAGMR</sequence>
<dbReference type="Pfam" id="PF01585">
    <property type="entry name" value="G-patch"/>
    <property type="match status" value="1"/>
</dbReference>
<gene>
    <name evidence="4" type="ORF">DFQ27_005251</name>
</gene>
<feature type="compositionally biased region" description="Basic and acidic residues" evidence="2">
    <location>
        <begin position="103"/>
        <end position="119"/>
    </location>
</feature>
<dbReference type="PANTHER" id="PTHR23329">
    <property type="entry name" value="TUFTELIN-INTERACTING PROTEIN 11-RELATED"/>
    <property type="match status" value="1"/>
</dbReference>
<feature type="region of interest" description="Disordered" evidence="2">
    <location>
        <begin position="968"/>
        <end position="997"/>
    </location>
</feature>
<feature type="compositionally biased region" description="Basic and acidic residues" evidence="2">
    <location>
        <begin position="385"/>
        <end position="402"/>
    </location>
</feature>
<accession>A0A9P6Q155</accession>
<organism evidence="4 5">
    <name type="scientific">Actinomortierella ambigua</name>
    <dbReference type="NCBI Taxonomy" id="1343610"/>
    <lineage>
        <taxon>Eukaryota</taxon>
        <taxon>Fungi</taxon>
        <taxon>Fungi incertae sedis</taxon>
        <taxon>Mucoromycota</taxon>
        <taxon>Mortierellomycotina</taxon>
        <taxon>Mortierellomycetes</taxon>
        <taxon>Mortierellales</taxon>
        <taxon>Mortierellaceae</taxon>
        <taxon>Actinomortierella</taxon>
    </lineage>
</organism>
<dbReference type="AlphaFoldDB" id="A0A9P6Q155"/>
<evidence type="ECO:0000313" key="4">
    <source>
        <dbReference type="EMBL" id="KAG0257237.1"/>
    </source>
</evidence>
<feature type="compositionally biased region" description="Pro residues" evidence="2">
    <location>
        <begin position="288"/>
        <end position="299"/>
    </location>
</feature>
<feature type="compositionally biased region" description="Acidic residues" evidence="2">
    <location>
        <begin position="143"/>
        <end position="152"/>
    </location>
</feature>
<dbReference type="Pfam" id="PF07842">
    <property type="entry name" value="GCFC"/>
    <property type="match status" value="1"/>
</dbReference>
<evidence type="ECO:0000256" key="1">
    <source>
        <dbReference type="ARBA" id="ARBA00010900"/>
    </source>
</evidence>
<dbReference type="OrthoDB" id="4822at2759"/>
<dbReference type="PANTHER" id="PTHR23329:SF1">
    <property type="entry name" value="TUFTELIN-INTERACTING PROTEIN 11"/>
    <property type="match status" value="1"/>
</dbReference>
<keyword evidence="5" id="KW-1185">Reference proteome</keyword>
<feature type="compositionally biased region" description="Basic and acidic residues" evidence="2">
    <location>
        <begin position="440"/>
        <end position="449"/>
    </location>
</feature>
<feature type="compositionally biased region" description="Polar residues" evidence="2">
    <location>
        <begin position="85"/>
        <end position="94"/>
    </location>
</feature>
<feature type="compositionally biased region" description="Low complexity" evidence="2">
    <location>
        <begin position="205"/>
        <end position="223"/>
    </location>
</feature>
<dbReference type="GO" id="GO:0000390">
    <property type="term" value="P:spliceosomal complex disassembly"/>
    <property type="evidence" value="ECO:0007669"/>
    <property type="project" value="InterPro"/>
</dbReference>
<feature type="compositionally biased region" description="Basic and acidic residues" evidence="2">
    <location>
        <begin position="153"/>
        <end position="180"/>
    </location>
</feature>
<feature type="compositionally biased region" description="Low complexity" evidence="2">
    <location>
        <begin position="181"/>
        <end position="192"/>
    </location>
</feature>
<feature type="compositionally biased region" description="Basic and acidic residues" evidence="2">
    <location>
        <begin position="455"/>
        <end position="470"/>
    </location>
</feature>
<feature type="compositionally biased region" description="Low complexity" evidence="2">
    <location>
        <begin position="242"/>
        <end position="271"/>
    </location>
</feature>
<comment type="similarity">
    <text evidence="1">Belongs to the TFP11/STIP family.</text>
</comment>
<comment type="caution">
    <text evidence="4">The sequence shown here is derived from an EMBL/GenBank/DDBJ whole genome shotgun (WGS) entry which is preliminary data.</text>
</comment>
<dbReference type="GO" id="GO:0071008">
    <property type="term" value="C:U2-type post-mRNA release spliceosomal complex"/>
    <property type="evidence" value="ECO:0007669"/>
    <property type="project" value="TreeGrafter"/>
</dbReference>
<dbReference type="Proteomes" id="UP000807716">
    <property type="component" value="Unassembled WGS sequence"/>
</dbReference>
<dbReference type="PROSITE" id="PS50174">
    <property type="entry name" value="G_PATCH"/>
    <property type="match status" value="1"/>
</dbReference>
<feature type="region of interest" description="Disordered" evidence="2">
    <location>
        <begin position="374"/>
        <end position="479"/>
    </location>
</feature>
<feature type="region of interest" description="Disordered" evidence="2">
    <location>
        <begin position="1"/>
        <end position="321"/>
    </location>
</feature>